<gene>
    <name evidence="1" type="ORF">CU098_005817</name>
</gene>
<dbReference type="EMBL" id="PJQM01005608">
    <property type="protein sequence ID" value="RCH81233.1"/>
    <property type="molecule type" value="Genomic_DNA"/>
</dbReference>
<protein>
    <submittedName>
        <fullName evidence="1">Uncharacterized protein</fullName>
    </submittedName>
</protein>
<organism evidence="1 2">
    <name type="scientific">Rhizopus stolonifer</name>
    <name type="common">Rhizopus nigricans</name>
    <dbReference type="NCBI Taxonomy" id="4846"/>
    <lineage>
        <taxon>Eukaryota</taxon>
        <taxon>Fungi</taxon>
        <taxon>Fungi incertae sedis</taxon>
        <taxon>Mucoromycota</taxon>
        <taxon>Mucoromycotina</taxon>
        <taxon>Mucoromycetes</taxon>
        <taxon>Mucorales</taxon>
        <taxon>Mucorineae</taxon>
        <taxon>Rhizopodaceae</taxon>
        <taxon>Rhizopus</taxon>
    </lineage>
</organism>
<evidence type="ECO:0000313" key="1">
    <source>
        <dbReference type="EMBL" id="RCH81233.1"/>
    </source>
</evidence>
<dbReference type="AlphaFoldDB" id="A0A367IU64"/>
<reference evidence="1 2" key="1">
    <citation type="journal article" date="2018" name="G3 (Bethesda)">
        <title>Phylogenetic and Phylogenomic Definition of Rhizopus Species.</title>
        <authorList>
            <person name="Gryganskyi A.P."/>
            <person name="Golan J."/>
            <person name="Dolatabadi S."/>
            <person name="Mondo S."/>
            <person name="Robb S."/>
            <person name="Idnurm A."/>
            <person name="Muszewska A."/>
            <person name="Steczkiewicz K."/>
            <person name="Masonjones S."/>
            <person name="Liao H.L."/>
            <person name="Gajdeczka M.T."/>
            <person name="Anike F."/>
            <person name="Vuek A."/>
            <person name="Anishchenko I.M."/>
            <person name="Voigt K."/>
            <person name="de Hoog G.S."/>
            <person name="Smith M.E."/>
            <person name="Heitman J."/>
            <person name="Vilgalys R."/>
            <person name="Stajich J.E."/>
        </authorList>
    </citation>
    <scope>NUCLEOTIDE SEQUENCE [LARGE SCALE GENOMIC DNA]</scope>
    <source>
        <strain evidence="1 2">LSU 92-RS-03</strain>
    </source>
</reference>
<dbReference type="OrthoDB" id="2443197at2759"/>
<dbReference type="Proteomes" id="UP000253551">
    <property type="component" value="Unassembled WGS sequence"/>
</dbReference>
<keyword evidence="2" id="KW-1185">Reference proteome</keyword>
<accession>A0A367IU64</accession>
<evidence type="ECO:0000313" key="2">
    <source>
        <dbReference type="Proteomes" id="UP000253551"/>
    </source>
</evidence>
<feature type="non-terminal residue" evidence="1">
    <location>
        <position position="1"/>
    </location>
</feature>
<proteinExistence type="predicted"/>
<sequence length="132" mass="15317">ETTNAACKRQEFYTDLHLQEDIAVKEMIASLTTLKPKGKIDRLFICVDDKFDTQNLKLVVQNWIDSAHYLKELHKQDLLYYNIMDFTTSVNSNGAHEVFKDKYSLIKHYYGSRQNGTNEVFQAKCGDIKKSC</sequence>
<comment type="caution">
    <text evidence="1">The sequence shown here is derived from an EMBL/GenBank/DDBJ whole genome shotgun (WGS) entry which is preliminary data.</text>
</comment>
<name>A0A367IU64_RHIST</name>